<keyword evidence="2" id="KW-1185">Reference proteome</keyword>
<protein>
    <submittedName>
        <fullName evidence="1">Uncharacterized protein</fullName>
    </submittedName>
</protein>
<reference evidence="1 2" key="1">
    <citation type="journal article" date="2012" name="PLoS Pathog.">
        <title>Comparative pathogenomics reveals horizontally acquired novel virulence genes in fungi infecting cereal hosts.</title>
        <authorList>
            <person name="Gardiner D.M."/>
            <person name="McDonald M.C."/>
            <person name="Covarelli L."/>
            <person name="Solomon P.S."/>
            <person name="Rusu A.G."/>
            <person name="Marshall M."/>
            <person name="Kazan K."/>
            <person name="Chakraborty S."/>
            <person name="McDonald B.A."/>
            <person name="Manners J.M."/>
        </authorList>
    </citation>
    <scope>NUCLEOTIDE SEQUENCE [LARGE SCALE GENOMIC DNA]</scope>
    <source>
        <strain evidence="1 2">CS3096</strain>
    </source>
</reference>
<accession>K3W382</accession>
<dbReference type="GeneID" id="20359532"/>
<sequence>MKLSLVEVLTDIADLISETGTTTIVVAYDSRFEAKIKKESSYLYRRPT</sequence>
<dbReference type="HOGENOM" id="CLU_3160065_0_0_1"/>
<comment type="caution">
    <text evidence="1">The sequence shown here is derived from an EMBL/GenBank/DDBJ whole genome shotgun (WGS) entry which is preliminary data.</text>
</comment>
<organism evidence="1 2">
    <name type="scientific">Fusarium pseudograminearum (strain CS3096)</name>
    <name type="common">Wheat and barley crown-rot fungus</name>
    <dbReference type="NCBI Taxonomy" id="1028729"/>
    <lineage>
        <taxon>Eukaryota</taxon>
        <taxon>Fungi</taxon>
        <taxon>Dikarya</taxon>
        <taxon>Ascomycota</taxon>
        <taxon>Pezizomycotina</taxon>
        <taxon>Sordariomycetes</taxon>
        <taxon>Hypocreomycetidae</taxon>
        <taxon>Hypocreales</taxon>
        <taxon>Nectriaceae</taxon>
        <taxon>Fusarium</taxon>
    </lineage>
</organism>
<dbReference type="AlphaFoldDB" id="K3W382"/>
<dbReference type="KEGG" id="fpu:FPSE_00912"/>
<gene>
    <name evidence="1" type="ORF">FPSE_00912</name>
</gene>
<dbReference type="EMBL" id="AFNW01000017">
    <property type="protein sequence ID" value="EKJ78945.1"/>
    <property type="molecule type" value="Genomic_DNA"/>
</dbReference>
<evidence type="ECO:0000313" key="2">
    <source>
        <dbReference type="Proteomes" id="UP000007978"/>
    </source>
</evidence>
<dbReference type="Proteomes" id="UP000007978">
    <property type="component" value="Chromosome 3"/>
</dbReference>
<proteinExistence type="predicted"/>
<evidence type="ECO:0000313" key="1">
    <source>
        <dbReference type="EMBL" id="EKJ78945.1"/>
    </source>
</evidence>
<name>K3W382_FUSPC</name>
<dbReference type="RefSeq" id="XP_009252307.1">
    <property type="nucleotide sequence ID" value="XM_009254032.1"/>
</dbReference>